<sequence>MVLAGRVLCVMMASASGHVILERFYDPISEPEQMRWRDRLHRAEASSGAGASTVAESDCDKLATRCGVARHGDENMVWCGVGDLRFYAVGSGEYDEYTLAEVLQALASSVKGIVKKGFTEAHAFEHYGMICLALDEIVCDGVVEATTWDTIRRAIKLKMAD</sequence>
<dbReference type="GO" id="GO:0006886">
    <property type="term" value="P:intracellular protein transport"/>
    <property type="evidence" value="ECO:0007669"/>
    <property type="project" value="TreeGrafter"/>
</dbReference>
<evidence type="ECO:0000256" key="2">
    <source>
        <dbReference type="ARBA" id="ARBA00006972"/>
    </source>
</evidence>
<comment type="subcellular location">
    <subcellularLocation>
        <location evidence="5">Cytoplasm</location>
    </subcellularLocation>
    <subcellularLocation>
        <location evidence="5">Golgi apparatus membrane</location>
        <topology evidence="5">Peripheral membrane protein</topology>
        <orientation evidence="5">Cytoplasmic side</orientation>
    </subcellularLocation>
    <subcellularLocation>
        <location evidence="5">Cytoplasmic vesicle</location>
        <location evidence="5">COPI-coated vesicle membrane</location>
        <topology evidence="5">Peripheral membrane protein</topology>
        <orientation evidence="5">Cytoplasmic side</orientation>
    </subcellularLocation>
    <subcellularLocation>
        <location evidence="1">Endomembrane system</location>
        <topology evidence="1">Peripheral membrane protein</topology>
    </subcellularLocation>
</comment>
<comment type="subunit">
    <text evidence="5">Oligomeric complex that consists of at least the alpha, beta, beta', gamma, delta, epsilon and zeta subunits.</text>
</comment>
<evidence type="ECO:0000313" key="9">
    <source>
        <dbReference type="Proteomes" id="UP000002009"/>
    </source>
</evidence>
<dbReference type="GO" id="GO:0006891">
    <property type="term" value="P:intra-Golgi vesicle-mediated transport"/>
    <property type="evidence" value="ECO:0007669"/>
    <property type="project" value="TreeGrafter"/>
</dbReference>
<evidence type="ECO:0000256" key="5">
    <source>
        <dbReference type="RuleBase" id="RU366053"/>
    </source>
</evidence>
<dbReference type="FunCoup" id="C1E0K3">
    <property type="interactions" value="311"/>
</dbReference>
<name>C1E0K3_MICCC</name>
<dbReference type="InterPro" id="IPR022775">
    <property type="entry name" value="AP_mu_sigma_su"/>
</dbReference>
<dbReference type="GO" id="GO:0006890">
    <property type="term" value="P:retrograde vesicle-mediated transport, Golgi to endoplasmic reticulum"/>
    <property type="evidence" value="ECO:0007669"/>
    <property type="project" value="UniProtKB-UniRule"/>
</dbReference>
<dbReference type="STRING" id="296587.C1E0K3"/>
<keyword evidence="4 5" id="KW-0472">Membrane</keyword>
<dbReference type="OrthoDB" id="10249988at2759"/>
<dbReference type="GO" id="GO:0030126">
    <property type="term" value="C:COPI vesicle coat"/>
    <property type="evidence" value="ECO:0007669"/>
    <property type="project" value="UniProtKB-UniRule"/>
</dbReference>
<dbReference type="SUPFAM" id="SSF64356">
    <property type="entry name" value="SNARE-like"/>
    <property type="match status" value="1"/>
</dbReference>
<accession>C1E0K3</accession>
<keyword evidence="3 5" id="KW-0963">Cytoplasm</keyword>
<keyword evidence="5" id="KW-0653">Protein transport</keyword>
<dbReference type="GeneID" id="8240771"/>
<feature type="domain" description="AP complex mu/sigma subunit" evidence="7">
    <location>
        <begin position="9"/>
        <end position="156"/>
    </location>
</feature>
<keyword evidence="5" id="KW-0968">Cytoplasmic vesicle</keyword>
<keyword evidence="5" id="KW-0931">ER-Golgi transport</keyword>
<dbReference type="eggNOG" id="ENOG502RXRG">
    <property type="taxonomic scope" value="Eukaryota"/>
</dbReference>
<comment type="similarity">
    <text evidence="2 5">Belongs to the adaptor complexes small subunit family.</text>
</comment>
<reference evidence="8 9" key="1">
    <citation type="journal article" date="2009" name="Science">
        <title>Green evolution and dynamic adaptations revealed by genomes of the marine picoeukaryotes Micromonas.</title>
        <authorList>
            <person name="Worden A.Z."/>
            <person name="Lee J.H."/>
            <person name="Mock T."/>
            <person name="Rouze P."/>
            <person name="Simmons M.P."/>
            <person name="Aerts A.L."/>
            <person name="Allen A.E."/>
            <person name="Cuvelier M.L."/>
            <person name="Derelle E."/>
            <person name="Everett M.V."/>
            <person name="Foulon E."/>
            <person name="Grimwood J."/>
            <person name="Gundlach H."/>
            <person name="Henrissat B."/>
            <person name="Napoli C."/>
            <person name="McDonald S.M."/>
            <person name="Parker M.S."/>
            <person name="Rombauts S."/>
            <person name="Salamov A."/>
            <person name="Von Dassow P."/>
            <person name="Badger J.H."/>
            <person name="Coutinho P.M."/>
            <person name="Demir E."/>
            <person name="Dubchak I."/>
            <person name="Gentemann C."/>
            <person name="Eikrem W."/>
            <person name="Gready J.E."/>
            <person name="John U."/>
            <person name="Lanier W."/>
            <person name="Lindquist E.A."/>
            <person name="Lucas S."/>
            <person name="Mayer K.F."/>
            <person name="Moreau H."/>
            <person name="Not F."/>
            <person name="Otillar R."/>
            <person name="Panaud O."/>
            <person name="Pangilinan J."/>
            <person name="Paulsen I."/>
            <person name="Piegu B."/>
            <person name="Poliakov A."/>
            <person name="Robbens S."/>
            <person name="Schmutz J."/>
            <person name="Toulza E."/>
            <person name="Wyss T."/>
            <person name="Zelensky A."/>
            <person name="Zhou K."/>
            <person name="Armbrust E.V."/>
            <person name="Bhattacharya D."/>
            <person name="Goodenough U.W."/>
            <person name="Van de Peer Y."/>
            <person name="Grigoriev I.V."/>
        </authorList>
    </citation>
    <scope>NUCLEOTIDE SEQUENCE [LARGE SCALE GENOMIC DNA]</scope>
    <source>
        <strain evidence="9">RCC299 / NOUM17</strain>
    </source>
</reference>
<keyword evidence="6" id="KW-0732">Signal</keyword>
<dbReference type="EMBL" id="CP001323">
    <property type="protein sequence ID" value="ACO61315.1"/>
    <property type="molecule type" value="Genomic_DNA"/>
</dbReference>
<evidence type="ECO:0000256" key="4">
    <source>
        <dbReference type="ARBA" id="ARBA00023136"/>
    </source>
</evidence>
<evidence type="ECO:0000313" key="8">
    <source>
        <dbReference type="EMBL" id="ACO61315.1"/>
    </source>
</evidence>
<keyword evidence="5" id="KW-0813">Transport</keyword>
<dbReference type="PANTHER" id="PTHR11043:SF1">
    <property type="entry name" value="TSET COMPLEX MEMBER TSTD"/>
    <property type="match status" value="1"/>
</dbReference>
<dbReference type="KEGG" id="mis:MICPUN_78600"/>
<dbReference type="InterPro" id="IPR011012">
    <property type="entry name" value="Longin-like_dom_sf"/>
</dbReference>
<evidence type="ECO:0000256" key="6">
    <source>
        <dbReference type="SAM" id="SignalP"/>
    </source>
</evidence>
<proteinExistence type="inferred from homology"/>
<evidence type="ECO:0000256" key="3">
    <source>
        <dbReference type="ARBA" id="ARBA00022490"/>
    </source>
</evidence>
<dbReference type="InterPro" id="IPR039652">
    <property type="entry name" value="Coatomer_zeta"/>
</dbReference>
<feature type="signal peptide" evidence="6">
    <location>
        <begin position="1"/>
        <end position="17"/>
    </location>
</feature>
<dbReference type="RefSeq" id="XP_002500057.1">
    <property type="nucleotide sequence ID" value="XM_002500011.1"/>
</dbReference>
<feature type="chain" id="PRO_5002906728" description="Coatomer subunit zeta" evidence="6">
    <location>
        <begin position="18"/>
        <end position="161"/>
    </location>
</feature>
<evidence type="ECO:0000259" key="7">
    <source>
        <dbReference type="Pfam" id="PF01217"/>
    </source>
</evidence>
<keyword evidence="5" id="KW-0333">Golgi apparatus</keyword>
<dbReference type="AlphaFoldDB" id="C1E0K3"/>
<dbReference type="OMA" id="CLAWIRV"/>
<evidence type="ECO:0000256" key="1">
    <source>
        <dbReference type="ARBA" id="ARBA00004184"/>
    </source>
</evidence>
<dbReference type="InParanoid" id="C1E0K3"/>
<dbReference type="Pfam" id="PF01217">
    <property type="entry name" value="Clat_adaptor_s"/>
    <property type="match status" value="1"/>
</dbReference>
<organism evidence="8 9">
    <name type="scientific">Micromonas commoda (strain RCC299 / NOUM17 / CCMP2709)</name>
    <name type="common">Picoplanktonic green alga</name>
    <dbReference type="NCBI Taxonomy" id="296587"/>
    <lineage>
        <taxon>Eukaryota</taxon>
        <taxon>Viridiplantae</taxon>
        <taxon>Chlorophyta</taxon>
        <taxon>Mamiellophyceae</taxon>
        <taxon>Mamiellales</taxon>
        <taxon>Mamiellaceae</taxon>
        <taxon>Micromonas</taxon>
    </lineage>
</organism>
<protein>
    <recommendedName>
        <fullName evidence="5">Coatomer subunit zeta</fullName>
    </recommendedName>
</protein>
<gene>
    <name evidence="8" type="ORF">MICPUN_78600</name>
</gene>
<dbReference type="GO" id="GO:0000139">
    <property type="term" value="C:Golgi membrane"/>
    <property type="evidence" value="ECO:0007669"/>
    <property type="project" value="UniProtKB-SubCell"/>
</dbReference>
<comment type="function">
    <text evidence="5">The zeta subunit may be involved in regulating the coat assembly and, hence, the rate of biosynthetic protein transport due to its association-dissociation properties with the coatomer complex.</text>
</comment>
<dbReference type="Gene3D" id="3.30.450.60">
    <property type="match status" value="1"/>
</dbReference>
<dbReference type="PANTHER" id="PTHR11043">
    <property type="entry name" value="ZETA-COAT PROTEIN"/>
    <property type="match status" value="1"/>
</dbReference>
<keyword evidence="9" id="KW-1185">Reference proteome</keyword>
<dbReference type="Proteomes" id="UP000002009">
    <property type="component" value="Chromosome 2"/>
</dbReference>